<reference evidence="2 3" key="1">
    <citation type="journal article" date="2014" name="Nat. Commun.">
        <title>Klebsormidium flaccidum genome reveals primary factors for plant terrestrial adaptation.</title>
        <authorList>
            <person name="Hori K."/>
            <person name="Maruyama F."/>
            <person name="Fujisawa T."/>
            <person name="Togashi T."/>
            <person name="Yamamoto N."/>
            <person name="Seo M."/>
            <person name="Sato S."/>
            <person name="Yamada T."/>
            <person name="Mori H."/>
            <person name="Tajima N."/>
            <person name="Moriyama T."/>
            <person name="Ikeuchi M."/>
            <person name="Watanabe M."/>
            <person name="Wada H."/>
            <person name="Kobayashi K."/>
            <person name="Saito M."/>
            <person name="Masuda T."/>
            <person name="Sasaki-Sekimoto Y."/>
            <person name="Mashiguchi K."/>
            <person name="Awai K."/>
            <person name="Shimojima M."/>
            <person name="Masuda S."/>
            <person name="Iwai M."/>
            <person name="Nobusawa T."/>
            <person name="Narise T."/>
            <person name="Kondo S."/>
            <person name="Saito H."/>
            <person name="Sato R."/>
            <person name="Murakawa M."/>
            <person name="Ihara Y."/>
            <person name="Oshima-Yamada Y."/>
            <person name="Ohtaka K."/>
            <person name="Satoh M."/>
            <person name="Sonobe K."/>
            <person name="Ishii M."/>
            <person name="Ohtani R."/>
            <person name="Kanamori-Sato M."/>
            <person name="Honoki R."/>
            <person name="Miyazaki D."/>
            <person name="Mochizuki H."/>
            <person name="Umetsu J."/>
            <person name="Higashi K."/>
            <person name="Shibata D."/>
            <person name="Kamiya Y."/>
            <person name="Sato N."/>
            <person name="Nakamura Y."/>
            <person name="Tabata S."/>
            <person name="Ida S."/>
            <person name="Kurokawa K."/>
            <person name="Ohta H."/>
        </authorList>
    </citation>
    <scope>NUCLEOTIDE SEQUENCE [LARGE SCALE GENOMIC DNA]</scope>
    <source>
        <strain evidence="2 3">NIES-2285</strain>
    </source>
</reference>
<feature type="compositionally biased region" description="Basic and acidic residues" evidence="1">
    <location>
        <begin position="119"/>
        <end position="134"/>
    </location>
</feature>
<proteinExistence type="predicted"/>
<name>A0A1Y1IXT5_KLENI</name>
<feature type="region of interest" description="Disordered" evidence="1">
    <location>
        <begin position="55"/>
        <end position="80"/>
    </location>
</feature>
<evidence type="ECO:0000313" key="2">
    <source>
        <dbReference type="EMBL" id="GAQ93108.1"/>
    </source>
</evidence>
<organism evidence="2 3">
    <name type="scientific">Klebsormidium nitens</name>
    <name type="common">Green alga</name>
    <name type="synonym">Ulothrix nitens</name>
    <dbReference type="NCBI Taxonomy" id="105231"/>
    <lineage>
        <taxon>Eukaryota</taxon>
        <taxon>Viridiplantae</taxon>
        <taxon>Streptophyta</taxon>
        <taxon>Klebsormidiophyceae</taxon>
        <taxon>Klebsormidiales</taxon>
        <taxon>Klebsormidiaceae</taxon>
        <taxon>Klebsormidium</taxon>
    </lineage>
</organism>
<feature type="compositionally biased region" description="Basic residues" evidence="1">
    <location>
        <begin position="145"/>
        <end position="157"/>
    </location>
</feature>
<accession>A0A1Y1IXT5</accession>
<dbReference type="AlphaFoldDB" id="A0A1Y1IXT5"/>
<protein>
    <submittedName>
        <fullName evidence="2">Uncharacterized protein</fullName>
    </submittedName>
</protein>
<dbReference type="Proteomes" id="UP000054558">
    <property type="component" value="Unassembled WGS sequence"/>
</dbReference>
<keyword evidence="3" id="KW-1185">Reference proteome</keyword>
<dbReference type="EMBL" id="DF238251">
    <property type="protein sequence ID" value="GAQ93108.1"/>
    <property type="molecule type" value="Genomic_DNA"/>
</dbReference>
<gene>
    <name evidence="2" type="ORF">KFL_013020015</name>
</gene>
<evidence type="ECO:0000256" key="1">
    <source>
        <dbReference type="SAM" id="MobiDB-lite"/>
    </source>
</evidence>
<evidence type="ECO:0000313" key="3">
    <source>
        <dbReference type="Proteomes" id="UP000054558"/>
    </source>
</evidence>
<sequence length="157" mass="17581">MFRRTRAANVIRIERERHPGTFGSRRPRRGGSRQGPRRERVEEARFVREVIGVSEKIGKGKESPMTAGESEPANVERATEKPVVVYPDLGRYFARVRRELAEWYQANVGATTEAVGAEEPEHGVEKTSPEKSDDGDSGSVWMTPKAKKTARKRSATS</sequence>
<feature type="region of interest" description="Disordered" evidence="1">
    <location>
        <begin position="1"/>
        <end position="42"/>
    </location>
</feature>
<feature type="region of interest" description="Disordered" evidence="1">
    <location>
        <begin position="111"/>
        <end position="157"/>
    </location>
</feature>